<keyword evidence="3 6" id="KW-0812">Transmembrane</keyword>
<evidence type="ECO:0000313" key="7">
    <source>
        <dbReference type="EMBL" id="NYT52595.1"/>
    </source>
</evidence>
<dbReference type="InterPro" id="IPR026265">
    <property type="entry name" value="LptC"/>
</dbReference>
<dbReference type="GO" id="GO:0015221">
    <property type="term" value="F:lipopolysaccharide transmembrane transporter activity"/>
    <property type="evidence" value="ECO:0007669"/>
    <property type="project" value="InterPro"/>
</dbReference>
<evidence type="ECO:0000256" key="4">
    <source>
        <dbReference type="ARBA" id="ARBA00022989"/>
    </source>
</evidence>
<dbReference type="PANTHER" id="PTHR37481">
    <property type="entry name" value="LIPOPOLYSACCHARIDE EXPORT SYSTEM PROTEIN LPTC"/>
    <property type="match status" value="1"/>
</dbReference>
<name>A0A853G2F3_9GAMM</name>
<accession>A0A853G2F3</accession>
<evidence type="ECO:0000256" key="6">
    <source>
        <dbReference type="SAM" id="Phobius"/>
    </source>
</evidence>
<dbReference type="InterPro" id="IPR052363">
    <property type="entry name" value="LPS_export_LptC"/>
</dbReference>
<feature type="transmembrane region" description="Helical" evidence="6">
    <location>
        <begin position="6"/>
        <end position="27"/>
    </location>
</feature>
<evidence type="ECO:0000256" key="2">
    <source>
        <dbReference type="ARBA" id="ARBA00022519"/>
    </source>
</evidence>
<proteinExistence type="predicted"/>
<keyword evidence="5 6" id="KW-0472">Membrane</keyword>
<keyword evidence="1" id="KW-1003">Cell membrane</keyword>
<keyword evidence="4 6" id="KW-1133">Transmembrane helix</keyword>
<dbReference type="Pfam" id="PF06835">
    <property type="entry name" value="LptC"/>
    <property type="match status" value="2"/>
</dbReference>
<gene>
    <name evidence="7" type="primary">lptC</name>
    <name evidence="7" type="ORF">H0A74_03370</name>
</gene>
<keyword evidence="2" id="KW-0997">Cell inner membrane</keyword>
<dbReference type="AlphaFoldDB" id="A0A853G2F3"/>
<reference evidence="7 8" key="1">
    <citation type="submission" date="2020-05" db="EMBL/GenBank/DDBJ databases">
        <title>Horizontal transmission and recombination maintain forever young bacterial symbiont genomes.</title>
        <authorList>
            <person name="Russell S.L."/>
            <person name="Pepper-Tunick E."/>
            <person name="Svedberg J."/>
            <person name="Byrne A."/>
            <person name="Ruelas Castillo J."/>
            <person name="Vollmers C."/>
            <person name="Beinart R.A."/>
            <person name="Corbett-Detig R."/>
        </authorList>
    </citation>
    <scope>NUCLEOTIDE SEQUENCE [LARGE SCALE GENOMIC DNA]</scope>
    <source>
        <strain evidence="7">Monterey_2004</strain>
    </source>
</reference>
<evidence type="ECO:0000256" key="3">
    <source>
        <dbReference type="ARBA" id="ARBA00022692"/>
    </source>
</evidence>
<evidence type="ECO:0000256" key="5">
    <source>
        <dbReference type="ARBA" id="ARBA00023136"/>
    </source>
</evidence>
<dbReference type="GO" id="GO:0005886">
    <property type="term" value="C:plasma membrane"/>
    <property type="evidence" value="ECO:0007669"/>
    <property type="project" value="InterPro"/>
</dbReference>
<evidence type="ECO:0000256" key="1">
    <source>
        <dbReference type="ARBA" id="ARBA00022475"/>
    </source>
</evidence>
<dbReference type="InterPro" id="IPR010664">
    <property type="entry name" value="LipoPS_assembly_LptC-rel"/>
</dbReference>
<dbReference type="EMBL" id="JACCHU010000002">
    <property type="protein sequence ID" value="NYT52595.1"/>
    <property type="molecule type" value="Genomic_DNA"/>
</dbReference>
<dbReference type="Proteomes" id="UP000525329">
    <property type="component" value="Unassembled WGS sequence"/>
</dbReference>
<sequence length="349" mass="40081">MVITHLIRIELSEASGVIAYIWLISLLKTMFDPQLRRSLLSVFFIIVIFGIICFFIGLFLFSCSIQEDKHKASLIHNQTSFEEVTYLERIDNFSLQVFDAKAELSYFVKAKSYFSFNNLPALLIEPEIIFYDAKGNKNYVLNSKRAQYVDNSGIKFKGKVGIHFSNGLNHKINTEELLLDIETRDLMSKKQVTYLGETVKIISQGIQIRAKSDIIKLIGNIKINQRDGQQILTKDLYINQIEGQKHFYSKNKIVYMFQKDKIYADGIDINEQERIIELLGKVRIVKDSGSNISTKNLSIDQSNGLEIYKTKEMVHYRSNTADIHAVGMIYDVIKQKIKLTSDVSGTLYK</sequence>
<dbReference type="NCBIfam" id="TIGR04409">
    <property type="entry name" value="LptC_YrbK"/>
    <property type="match status" value="1"/>
</dbReference>
<protein>
    <submittedName>
        <fullName evidence="7">LPS export ABC transporter periplasmic protein LptC</fullName>
    </submittedName>
</protein>
<dbReference type="GO" id="GO:0017089">
    <property type="term" value="F:glycolipid transfer activity"/>
    <property type="evidence" value="ECO:0007669"/>
    <property type="project" value="TreeGrafter"/>
</dbReference>
<feature type="transmembrane region" description="Helical" evidence="6">
    <location>
        <begin position="39"/>
        <end position="61"/>
    </location>
</feature>
<dbReference type="Gene3D" id="2.60.450.10">
    <property type="entry name" value="Lipopolysaccharide (LPS) transport protein A like domain"/>
    <property type="match status" value="2"/>
</dbReference>
<dbReference type="GO" id="GO:0030288">
    <property type="term" value="C:outer membrane-bounded periplasmic space"/>
    <property type="evidence" value="ECO:0007669"/>
    <property type="project" value="TreeGrafter"/>
</dbReference>
<organism evidence="7 8">
    <name type="scientific">Candidatus Vesicomyosocius endoextente</name>
    <dbReference type="NCBI Taxonomy" id="2738853"/>
    <lineage>
        <taxon>Bacteria</taxon>
        <taxon>Pseudomonadati</taxon>
        <taxon>Pseudomonadota</taxon>
        <taxon>Gammaproteobacteria</taxon>
        <taxon>Candidatus Pseudothioglobaceae</taxon>
        <taxon>Candidatus Vesicomyidisocius</taxon>
    </lineage>
</organism>
<dbReference type="PANTHER" id="PTHR37481:SF1">
    <property type="entry name" value="LIPOPOLYSACCHARIDE EXPORT SYSTEM PROTEIN LPTC"/>
    <property type="match status" value="1"/>
</dbReference>
<comment type="caution">
    <text evidence="7">The sequence shown here is derived from an EMBL/GenBank/DDBJ whole genome shotgun (WGS) entry which is preliminary data.</text>
</comment>
<evidence type="ECO:0000313" key="8">
    <source>
        <dbReference type="Proteomes" id="UP000525329"/>
    </source>
</evidence>